<dbReference type="RefSeq" id="WP_406777835.1">
    <property type="nucleotide sequence ID" value="NZ_JBEWZG010000002.1"/>
</dbReference>
<reference evidence="1 2" key="1">
    <citation type="submission" date="2024-07" db="EMBL/GenBank/DDBJ databases">
        <authorList>
            <person name="Pitt A."/>
            <person name="Hahn M.W."/>
        </authorList>
    </citation>
    <scope>NUCLEOTIDE SEQUENCE [LARGE SCALE GENOMIC DNA]</scope>
    <source>
        <strain evidence="1 2">2-AUSEE-184A6</strain>
    </source>
</reference>
<comment type="caution">
    <text evidence="1">The sequence shown here is derived from an EMBL/GenBank/DDBJ whole genome shotgun (WGS) entry which is preliminary data.</text>
</comment>
<dbReference type="InterPro" id="IPR022269">
    <property type="entry name" value="SO_2930-like_C"/>
</dbReference>
<organism evidence="1 2">
    <name type="scientific">Aquirufa novilacunae</name>
    <dbReference type="NCBI Taxonomy" id="3139305"/>
    <lineage>
        <taxon>Bacteria</taxon>
        <taxon>Pseudomonadati</taxon>
        <taxon>Bacteroidota</taxon>
        <taxon>Cytophagia</taxon>
        <taxon>Cytophagales</taxon>
        <taxon>Flectobacillaceae</taxon>
        <taxon>Aquirufa</taxon>
    </lineage>
</organism>
<sequence length="330" mass="36824">MRIFCLLFLAFFGLVSAESNYRENLSDYGFFKGLLKDQIPVDGVMPYALNSPLFSDYASKLRFIKLPEGQSANYNPDSVLQFPVGTAIVKTFYYPIDERNPKKGRRLMETRVLLHESKGWVALPYIWNKEQTEAVLEVAGGSDEVAWIDGSGKKQSFVYQVPNMNQCKGCHERSGEMTPIGPSVRQLNDGHQLQKWETAGLLKGLPKDHIPALVNYSDASASLDDRVKAYLDINCAHCHNATGPARSSGLYLDWNSKDRTAYGFLKPPVAAGRGSGNLSYDIVPGKPDQSILPYRMASRDPGVMMPELGRQLTHHEGVELVRNWISSLPH</sequence>
<dbReference type="Proteomes" id="UP001623559">
    <property type="component" value="Unassembled WGS sequence"/>
</dbReference>
<dbReference type="NCBIfam" id="TIGR03806">
    <property type="entry name" value="chp_HNE_0200"/>
    <property type="match status" value="1"/>
</dbReference>
<dbReference type="EMBL" id="JBEWZG010000002">
    <property type="protein sequence ID" value="MFL0206255.1"/>
    <property type="molecule type" value="Genomic_DNA"/>
</dbReference>
<name>A0ABW8SV71_9BACT</name>
<evidence type="ECO:0000313" key="2">
    <source>
        <dbReference type="Proteomes" id="UP001623559"/>
    </source>
</evidence>
<evidence type="ECO:0000313" key="1">
    <source>
        <dbReference type="EMBL" id="MFL0206255.1"/>
    </source>
</evidence>
<protein>
    <submittedName>
        <fullName evidence="1">SO2930 family diheme c-type cytochrome</fullName>
    </submittedName>
</protein>
<proteinExistence type="predicted"/>
<accession>A0ABW8SV71</accession>
<gene>
    <name evidence="1" type="ORF">V7S74_05830</name>
</gene>